<gene>
    <name evidence="2" type="primary">pduM</name>
    <name evidence="2" type="ORF">CNR29_09370</name>
    <name evidence="4" type="ORF">DIS17_08200</name>
    <name evidence="1" type="ORF">JK167_05490</name>
    <name evidence="5" type="ORF">ORR04_04355</name>
    <name evidence="3" type="ORF">UCCLBBS449_1735</name>
</gene>
<dbReference type="EMBL" id="CP031198">
    <property type="protein sequence ID" value="QCZ53666.1"/>
    <property type="molecule type" value="Genomic_DNA"/>
</dbReference>
<evidence type="ECO:0000313" key="5">
    <source>
        <dbReference type="EMBL" id="WAD02421.1"/>
    </source>
</evidence>
<accession>A0A0C1Q8V8</accession>
<dbReference type="Proteomes" id="UP000307074">
    <property type="component" value="Chromosome"/>
</dbReference>
<reference evidence="1" key="4">
    <citation type="submission" date="2020-12" db="EMBL/GenBank/DDBJ databases">
        <authorList>
            <person name="Mcmullen J.G."/>
        </authorList>
    </citation>
    <scope>NUCLEOTIDE SEQUENCE</scope>
    <source>
        <strain evidence="1">Dm-2019-70</strain>
    </source>
</reference>
<evidence type="ECO:0000313" key="7">
    <source>
        <dbReference type="Proteomes" id="UP000307074"/>
    </source>
</evidence>
<dbReference type="EMBL" id="QFDK01000008">
    <property type="protein sequence ID" value="TOZ03691.1"/>
    <property type="molecule type" value="Genomic_DNA"/>
</dbReference>
<dbReference type="Proteomes" id="UP000217918">
    <property type="component" value="Unassembled WGS sequence"/>
</dbReference>
<dbReference type="RefSeq" id="WP_011668310.1">
    <property type="nucleotide sequence ID" value="NZ_BBOW01000080.1"/>
</dbReference>
<dbReference type="OrthoDB" id="1629168at2"/>
<dbReference type="Pfam" id="PF15953">
    <property type="entry name" value="PDU_like"/>
    <property type="match status" value="1"/>
</dbReference>
<evidence type="ECO:0000313" key="1">
    <source>
        <dbReference type="EMBL" id="MBS1010285.1"/>
    </source>
</evidence>
<name>A0A0C1Q8V8_LEVBR</name>
<evidence type="ECO:0000313" key="4">
    <source>
        <dbReference type="EMBL" id="TOZ03691.1"/>
    </source>
</evidence>
<evidence type="ECO:0000313" key="3">
    <source>
        <dbReference type="EMBL" id="QCZ53666.1"/>
    </source>
</evidence>
<organism evidence="2 6">
    <name type="scientific">Levilactobacillus brevis</name>
    <name type="common">Lactobacillus brevis</name>
    <dbReference type="NCBI Taxonomy" id="1580"/>
    <lineage>
        <taxon>Bacteria</taxon>
        <taxon>Bacillati</taxon>
        <taxon>Bacillota</taxon>
        <taxon>Bacilli</taxon>
        <taxon>Lactobacillales</taxon>
        <taxon>Lactobacillaceae</taxon>
        <taxon>Levilactobacillus</taxon>
    </lineage>
</organism>
<dbReference type="EMBL" id="CP113117">
    <property type="protein sequence ID" value="WAD02421.1"/>
    <property type="molecule type" value="Genomic_DNA"/>
</dbReference>
<evidence type="ECO:0000313" key="6">
    <source>
        <dbReference type="Proteomes" id="UP000217918"/>
    </source>
</evidence>
<dbReference type="AlphaFoldDB" id="A0A0C1Q8V8"/>
<evidence type="ECO:0000313" key="2">
    <source>
        <dbReference type="EMBL" id="PBQ24209.1"/>
    </source>
</evidence>
<dbReference type="EMBL" id="NVYO01000001">
    <property type="protein sequence ID" value="PBQ24209.1"/>
    <property type="molecule type" value="Genomic_DNA"/>
</dbReference>
<reference evidence="4" key="2">
    <citation type="submission" date="2018-05" db="EMBL/GenBank/DDBJ databases">
        <title>Genome Comparison of Lactic Acid Bacteria Isolated from non-Wheat Sourdough.</title>
        <authorList>
            <person name="Rice T."/>
            <person name="Axel C."/>
            <person name="Lynch K.M."/>
            <person name="Benz C."/>
            <person name="Arendt E.K."/>
            <person name="Coffey A."/>
        </authorList>
    </citation>
    <scope>NUCLEOTIDE SEQUENCE</scope>
    <source>
        <strain evidence="4">TR055</strain>
    </source>
</reference>
<dbReference type="NCBIfam" id="TIGR04493">
    <property type="entry name" value="microcomp_PduM"/>
    <property type="match status" value="1"/>
</dbReference>
<proteinExistence type="predicted"/>
<dbReference type="Proteomes" id="UP000785759">
    <property type="component" value="Unassembled WGS sequence"/>
</dbReference>
<protein>
    <submittedName>
        <fullName evidence="2">Microcompartment protein PduM</fullName>
    </submittedName>
    <submittedName>
        <fullName evidence="1">PduM family microcompartment protein</fullName>
    </submittedName>
    <submittedName>
        <fullName evidence="3">Propanediol utilization protein</fullName>
    </submittedName>
</protein>
<dbReference type="Proteomes" id="UP001164768">
    <property type="component" value="Chromosome"/>
</dbReference>
<sequence>MKLVIEVEPLVAQVLNKLKRREQQTYHCTYDRTAAAPSTQVFLDNATVTVANVSIELIHALYGMNVDNQWVAWVLQGIDYQVDFQFTINELAINFIPRSMLLDWPLLFVTPQAQPIKAVYPRLISRSVLAALPDKTIVVVTPQQRLTDEASTVRAVKQMKLQMRTDEECIWQK</sequence>
<dbReference type="Proteomes" id="UP000676478">
    <property type="component" value="Unassembled WGS sequence"/>
</dbReference>
<reference evidence="1" key="5">
    <citation type="submission" date="2022-09" db="EMBL/GenBank/DDBJ databases">
        <title>Genome-inferred correspondence between phylogeny and metabolic traits in the wild Drosophila gut microbiome.</title>
        <authorList>
            <person name="Bueno E."/>
            <person name="Blow F."/>
            <person name="Douglas A.E."/>
        </authorList>
    </citation>
    <scope>NUCLEOTIDE SEQUENCE</scope>
    <source>
        <strain evidence="1">Dm-2019-70</strain>
    </source>
</reference>
<reference evidence="2 6" key="1">
    <citation type="submission" date="2017-09" db="EMBL/GenBank/DDBJ databases">
        <title>Genome sequence of Lactobacillus brevis D7.</title>
        <authorList>
            <person name="Kwon M.-S."/>
            <person name="Lim S.K."/>
            <person name="Choi H.-J."/>
        </authorList>
    </citation>
    <scope>NUCLEOTIDE SEQUENCE [LARGE SCALE GENOMIC DNA]</scope>
    <source>
        <strain evidence="2 6">D7</strain>
    </source>
</reference>
<dbReference type="EMBL" id="JAERKF010000005">
    <property type="protein sequence ID" value="MBS1010285.1"/>
    <property type="molecule type" value="Genomic_DNA"/>
</dbReference>
<dbReference type="OMA" id="DENCIWQ"/>
<dbReference type="GO" id="GO:0005198">
    <property type="term" value="F:structural molecule activity"/>
    <property type="evidence" value="ECO:0007669"/>
    <property type="project" value="InterPro"/>
</dbReference>
<dbReference type="InterPro" id="IPR030992">
    <property type="entry name" value="PduM"/>
</dbReference>
<reference evidence="5" key="6">
    <citation type="submission" date="2022-11" db="EMBL/GenBank/DDBJ databases">
        <title>Whole genome sequence of Levilactobacillus brevis SMB091.</title>
        <authorList>
            <person name="Kim J.-M."/>
            <person name="Kim O.-C."/>
            <person name="Choi Y.H."/>
            <person name="Han N.S."/>
            <person name="Hurh B."/>
        </authorList>
    </citation>
    <scope>NUCLEOTIDE SEQUENCE</scope>
    <source>
        <strain evidence="5">SMB091</strain>
    </source>
</reference>
<reference evidence="3 7" key="3">
    <citation type="submission" date="2018-07" db="EMBL/GenBank/DDBJ databases">
        <authorList>
            <person name="Feyereisen M."/>
        </authorList>
    </citation>
    <scope>NUCLEOTIDE SEQUENCE [LARGE SCALE GENOMIC DNA]</scope>
    <source>
        <strain evidence="3 7">UCCLBBS449</strain>
    </source>
</reference>